<dbReference type="InterPro" id="IPR021137">
    <property type="entry name" value="Ribosomal_bL35-like"/>
</dbReference>
<dbReference type="GO" id="GO:0003735">
    <property type="term" value="F:structural constituent of ribosome"/>
    <property type="evidence" value="ECO:0007669"/>
    <property type="project" value="InterPro"/>
</dbReference>
<organism evidence="9 10">
    <name type="scientific">Homarus americanus</name>
    <name type="common">American lobster</name>
    <dbReference type="NCBI Taxonomy" id="6706"/>
    <lineage>
        <taxon>Eukaryota</taxon>
        <taxon>Metazoa</taxon>
        <taxon>Ecdysozoa</taxon>
        <taxon>Arthropoda</taxon>
        <taxon>Crustacea</taxon>
        <taxon>Multicrustacea</taxon>
        <taxon>Malacostraca</taxon>
        <taxon>Eumalacostraca</taxon>
        <taxon>Eucarida</taxon>
        <taxon>Decapoda</taxon>
        <taxon>Pleocyemata</taxon>
        <taxon>Astacidea</taxon>
        <taxon>Nephropoidea</taxon>
        <taxon>Nephropidae</taxon>
        <taxon>Homarus</taxon>
    </lineage>
</organism>
<dbReference type="GO" id="GO:0006412">
    <property type="term" value="P:translation"/>
    <property type="evidence" value="ECO:0007669"/>
    <property type="project" value="InterPro"/>
</dbReference>
<comment type="similarity">
    <text evidence="2">Belongs to the bacterial ribosomal protein bL35 family.</text>
</comment>
<reference evidence="9" key="1">
    <citation type="journal article" date="2021" name="Sci. Adv.">
        <title>The American lobster genome reveals insights on longevity, neural, and immune adaptations.</title>
        <authorList>
            <person name="Polinski J.M."/>
            <person name="Zimin A.V."/>
            <person name="Clark K.F."/>
            <person name="Kohn A.B."/>
            <person name="Sadowski N."/>
            <person name="Timp W."/>
            <person name="Ptitsyn A."/>
            <person name="Khanna P."/>
            <person name="Romanova D.Y."/>
            <person name="Williams P."/>
            <person name="Greenwood S.J."/>
            <person name="Moroz L.L."/>
            <person name="Walt D.R."/>
            <person name="Bodnar A.G."/>
        </authorList>
    </citation>
    <scope>NUCLEOTIDE SEQUENCE</scope>
    <source>
        <strain evidence="9">GMGI-L3</strain>
    </source>
</reference>
<dbReference type="PANTHER" id="PTHR15909:SF0">
    <property type="entry name" value="LARGE RIBOSOMAL SUBUNIT PROTEIN BL35M"/>
    <property type="match status" value="1"/>
</dbReference>
<proteinExistence type="inferred from homology"/>
<dbReference type="Proteomes" id="UP000747542">
    <property type="component" value="Unassembled WGS sequence"/>
</dbReference>
<gene>
    <name evidence="9" type="primary">mRpL35-L</name>
    <name evidence="9" type="ORF">Hamer_G003273</name>
</gene>
<dbReference type="Pfam" id="PF01632">
    <property type="entry name" value="Ribosomal_L35p"/>
    <property type="match status" value="1"/>
</dbReference>
<keyword evidence="10" id="KW-1185">Reference proteome</keyword>
<comment type="subcellular location">
    <subcellularLocation>
        <location evidence="1">Mitochondrion</location>
    </subcellularLocation>
</comment>
<dbReference type="GO" id="GO:1990904">
    <property type="term" value="C:ribonucleoprotein complex"/>
    <property type="evidence" value="ECO:0007669"/>
    <property type="project" value="UniProtKB-KW"/>
</dbReference>
<evidence type="ECO:0000256" key="7">
    <source>
        <dbReference type="ARBA" id="ARBA00035273"/>
    </source>
</evidence>
<dbReference type="GO" id="GO:0005739">
    <property type="term" value="C:mitochondrion"/>
    <property type="evidence" value="ECO:0007669"/>
    <property type="project" value="UniProtKB-SubCell"/>
</dbReference>
<dbReference type="AlphaFoldDB" id="A0A8J5N752"/>
<dbReference type="PANTHER" id="PTHR15909">
    <property type="entry name" value="39S RIBOSOMAL PROTEIN L35, MITOCHONDRIAL"/>
    <property type="match status" value="1"/>
</dbReference>
<evidence type="ECO:0000256" key="3">
    <source>
        <dbReference type="ARBA" id="ARBA00022946"/>
    </source>
</evidence>
<name>A0A8J5N752_HOMAM</name>
<protein>
    <recommendedName>
        <fullName evidence="7">Large ribosomal subunit protein bL35m</fullName>
    </recommendedName>
    <alternativeName>
        <fullName evidence="8">39S ribosomal protein L35, mitochondrial</fullName>
    </alternativeName>
</protein>
<keyword evidence="3" id="KW-0809">Transit peptide</keyword>
<evidence type="ECO:0000256" key="6">
    <source>
        <dbReference type="ARBA" id="ARBA00023274"/>
    </source>
</evidence>
<sequence>MLRTVSRLSTYSSAILASSGPAGCPKNVLKPTILNGKRITLPSRPVLYQLSTGASPVYTFTPSMVSGLTTKMSDWILKSEPSLLAAPAPATTTQTRSVVKWSLQKGKRKSVKAVLKRFKRFDWGGRSIWIHARSGAKKRMWKKSPSQRRRCKTHVFCNATQSQLLDKMVRILPFPCW</sequence>
<dbReference type="InterPro" id="IPR037229">
    <property type="entry name" value="Ribosomal_bL35_sf"/>
</dbReference>
<keyword evidence="5" id="KW-0496">Mitochondrion</keyword>
<accession>A0A8J5N752</accession>
<dbReference type="EMBL" id="JAHLQT010007678">
    <property type="protein sequence ID" value="KAG7174334.1"/>
    <property type="molecule type" value="Genomic_DNA"/>
</dbReference>
<evidence type="ECO:0000313" key="9">
    <source>
        <dbReference type="EMBL" id="KAG7174334.1"/>
    </source>
</evidence>
<evidence type="ECO:0000256" key="1">
    <source>
        <dbReference type="ARBA" id="ARBA00004173"/>
    </source>
</evidence>
<evidence type="ECO:0000256" key="8">
    <source>
        <dbReference type="ARBA" id="ARBA00035418"/>
    </source>
</evidence>
<dbReference type="SUPFAM" id="SSF143034">
    <property type="entry name" value="L35p-like"/>
    <property type="match status" value="1"/>
</dbReference>
<dbReference type="InterPro" id="IPR019338">
    <property type="entry name" value="Ribosomal_bL35m"/>
</dbReference>
<dbReference type="GO" id="GO:0005840">
    <property type="term" value="C:ribosome"/>
    <property type="evidence" value="ECO:0007669"/>
    <property type="project" value="UniProtKB-KW"/>
</dbReference>
<comment type="caution">
    <text evidence="9">The sequence shown here is derived from an EMBL/GenBank/DDBJ whole genome shotgun (WGS) entry which is preliminary data.</text>
</comment>
<evidence type="ECO:0000256" key="2">
    <source>
        <dbReference type="ARBA" id="ARBA00006598"/>
    </source>
</evidence>
<keyword evidence="6" id="KW-0687">Ribonucleoprotein</keyword>
<evidence type="ECO:0000256" key="5">
    <source>
        <dbReference type="ARBA" id="ARBA00023128"/>
    </source>
</evidence>
<evidence type="ECO:0000256" key="4">
    <source>
        <dbReference type="ARBA" id="ARBA00022980"/>
    </source>
</evidence>
<evidence type="ECO:0000313" key="10">
    <source>
        <dbReference type="Proteomes" id="UP000747542"/>
    </source>
</evidence>
<keyword evidence="4 9" id="KW-0689">Ribosomal protein</keyword>